<dbReference type="EMBL" id="JBHPBY010000422">
    <property type="protein sequence ID" value="MFC1853101.1"/>
    <property type="molecule type" value="Genomic_DNA"/>
</dbReference>
<dbReference type="Proteomes" id="UP001594351">
    <property type="component" value="Unassembled WGS sequence"/>
</dbReference>
<feature type="non-terminal residue" evidence="2">
    <location>
        <position position="411"/>
    </location>
</feature>
<evidence type="ECO:0000313" key="2">
    <source>
        <dbReference type="EMBL" id="MFC1853101.1"/>
    </source>
</evidence>
<accession>A0ABV6Z3T3</accession>
<organism evidence="2 3">
    <name type="scientific">candidate division CSSED10-310 bacterium</name>
    <dbReference type="NCBI Taxonomy" id="2855610"/>
    <lineage>
        <taxon>Bacteria</taxon>
        <taxon>Bacteria division CSSED10-310</taxon>
    </lineage>
</organism>
<dbReference type="SUPFAM" id="SSF56436">
    <property type="entry name" value="C-type lectin-like"/>
    <property type="match status" value="1"/>
</dbReference>
<keyword evidence="3" id="KW-1185">Reference proteome</keyword>
<evidence type="ECO:0000313" key="3">
    <source>
        <dbReference type="Proteomes" id="UP001594351"/>
    </source>
</evidence>
<dbReference type="Pfam" id="PF03781">
    <property type="entry name" value="FGE-sulfatase"/>
    <property type="match status" value="1"/>
</dbReference>
<dbReference type="PANTHER" id="PTHR23150">
    <property type="entry name" value="SULFATASE MODIFYING FACTOR 1, 2"/>
    <property type="match status" value="1"/>
</dbReference>
<feature type="domain" description="Sulfatase-modifying factor enzyme-like" evidence="1">
    <location>
        <begin position="167"/>
        <end position="409"/>
    </location>
</feature>
<comment type="caution">
    <text evidence="2">The sequence shown here is derived from an EMBL/GenBank/DDBJ whole genome shotgun (WGS) entry which is preliminary data.</text>
</comment>
<protein>
    <submittedName>
        <fullName evidence="2">Formylglycine-generating enzyme family protein</fullName>
    </submittedName>
</protein>
<name>A0ABV6Z3T3_UNCC1</name>
<dbReference type="InterPro" id="IPR005532">
    <property type="entry name" value="SUMF_dom"/>
</dbReference>
<proteinExistence type="predicted"/>
<dbReference type="PANTHER" id="PTHR23150:SF19">
    <property type="entry name" value="FORMYLGLYCINE-GENERATING ENZYME"/>
    <property type="match status" value="1"/>
</dbReference>
<dbReference type="InterPro" id="IPR051043">
    <property type="entry name" value="Sulfatase_Mod_Factor_Kinase"/>
</dbReference>
<dbReference type="Gene3D" id="3.90.1580.10">
    <property type="entry name" value="paralog of FGE (formylglycine-generating enzyme)"/>
    <property type="match status" value="1"/>
</dbReference>
<dbReference type="InterPro" id="IPR042095">
    <property type="entry name" value="SUMF_sf"/>
</dbReference>
<reference evidence="2 3" key="1">
    <citation type="submission" date="2024-09" db="EMBL/GenBank/DDBJ databases">
        <title>Laminarin stimulates single cell rates of sulfate reduction while oxygen inhibits transcriptomic activity in coastal marine sediment.</title>
        <authorList>
            <person name="Lindsay M."/>
            <person name="Orcutt B."/>
            <person name="Emerson D."/>
            <person name="Stepanauskas R."/>
            <person name="D'Angelo T."/>
        </authorList>
    </citation>
    <scope>NUCLEOTIDE SEQUENCE [LARGE SCALE GENOMIC DNA]</scope>
    <source>
        <strain evidence="2">SAG AM-311-K15</strain>
    </source>
</reference>
<gene>
    <name evidence="2" type="ORF">ACFL27_23125</name>
</gene>
<evidence type="ECO:0000259" key="1">
    <source>
        <dbReference type="Pfam" id="PF03781"/>
    </source>
</evidence>
<dbReference type="InterPro" id="IPR016187">
    <property type="entry name" value="CTDL_fold"/>
</dbReference>
<sequence>MKITKLILIIVGIVLFINNFSCLDKPTEQDFYGSGQVMFTLKLTKEMIEMYEITHVRLTVYRGSTSVFQQEYGVTENGATIRGLVEDCGYYILAEAITITKEVKCHGKSDDFCVYEGDVTDVGNIVLECIATPTTTPTPTSTLTPTPFPGNSGDLYAIDTIVGNLRLVKAGTFTQGSPSDENCRKSNEDQFTHTLTRNLAVMENEVTRQMWADLKAMQSSLPSDLTKTDYGSGMNNPAQNMNWSHTILFANLLSIQQDLTRCYYKDAEFTIPVDSSNYSSGSFYCDFSASGFRLLSEGEWEYACRSGTTTAYNSGQNNTTCNEVDPNLDPLAWYGYYFGMGTHPVGTKQANSWNLYDMHGNVWEWCWDWFSIYPEDSTDYTGPSSGSGRLARGGGWNSSAEFCRSAFRYSI</sequence>